<evidence type="ECO:0000259" key="4">
    <source>
        <dbReference type="Pfam" id="PF12928"/>
    </source>
</evidence>
<dbReference type="GO" id="GO:0000379">
    <property type="term" value="P:tRNA-type intron splice site recognition and cleavage"/>
    <property type="evidence" value="ECO:0007669"/>
    <property type="project" value="TreeGrafter"/>
</dbReference>
<proteinExistence type="inferred from homology"/>
<keyword evidence="5" id="KW-0540">Nuclease</keyword>
<feature type="region of interest" description="Disordered" evidence="3">
    <location>
        <begin position="34"/>
        <end position="59"/>
    </location>
</feature>
<feature type="compositionally biased region" description="Low complexity" evidence="3">
    <location>
        <begin position="349"/>
        <end position="370"/>
    </location>
</feature>
<feature type="compositionally biased region" description="Low complexity" evidence="3">
    <location>
        <begin position="521"/>
        <end position="536"/>
    </location>
</feature>
<protein>
    <submittedName>
        <fullName evidence="5">tRNA-splicing endonuclease subunit sen54</fullName>
    </submittedName>
</protein>
<feature type="region of interest" description="Disordered" evidence="3">
    <location>
        <begin position="1"/>
        <end position="22"/>
    </location>
</feature>
<comment type="caution">
    <text evidence="5">The sequence shown here is derived from an EMBL/GenBank/DDBJ whole genome shotgun (WGS) entry which is preliminary data.</text>
</comment>
<keyword evidence="5" id="KW-0378">Hydrolase</keyword>
<comment type="similarity">
    <text evidence="1">Belongs to the SEN54 family.</text>
</comment>
<reference evidence="5 6" key="1">
    <citation type="submission" date="2023-06" db="EMBL/GenBank/DDBJ databases">
        <title>Black Yeasts Isolated from many extreme environments.</title>
        <authorList>
            <person name="Coleine C."/>
            <person name="Stajich J.E."/>
            <person name="Selbmann L."/>
        </authorList>
    </citation>
    <scope>NUCLEOTIDE SEQUENCE [LARGE SCALE GENOMIC DNA]</scope>
    <source>
        <strain evidence="5 6">CCFEE 5887</strain>
    </source>
</reference>
<keyword evidence="6" id="KW-1185">Reference proteome</keyword>
<organism evidence="5 6">
    <name type="scientific">Vermiconidia calcicola</name>
    <dbReference type="NCBI Taxonomy" id="1690605"/>
    <lineage>
        <taxon>Eukaryota</taxon>
        <taxon>Fungi</taxon>
        <taxon>Dikarya</taxon>
        <taxon>Ascomycota</taxon>
        <taxon>Pezizomycotina</taxon>
        <taxon>Dothideomycetes</taxon>
        <taxon>Dothideomycetidae</taxon>
        <taxon>Mycosphaerellales</taxon>
        <taxon>Extremaceae</taxon>
        <taxon>Vermiconidia</taxon>
    </lineage>
</organism>
<dbReference type="GO" id="GO:0004519">
    <property type="term" value="F:endonuclease activity"/>
    <property type="evidence" value="ECO:0007669"/>
    <property type="project" value="UniProtKB-KW"/>
</dbReference>
<feature type="domain" description="tRNA-splicing endonuclease subunit Sen54 N-terminal" evidence="4">
    <location>
        <begin position="72"/>
        <end position="154"/>
    </location>
</feature>
<dbReference type="PANTHER" id="PTHR21027">
    <property type="entry name" value="TRNA-SPLICING ENDONUCLEASE SUBUNIT SEN54"/>
    <property type="match status" value="1"/>
</dbReference>
<gene>
    <name evidence="5" type="primary">SEN54</name>
    <name evidence="5" type="ORF">LTR25_003610</name>
</gene>
<evidence type="ECO:0000256" key="3">
    <source>
        <dbReference type="SAM" id="MobiDB-lite"/>
    </source>
</evidence>
<accession>A0AAV9QES1</accession>
<feature type="region of interest" description="Disordered" evidence="3">
    <location>
        <begin position="153"/>
        <end position="202"/>
    </location>
</feature>
<dbReference type="PANTHER" id="PTHR21027:SF1">
    <property type="entry name" value="TRNA-SPLICING ENDONUCLEASE SUBUNIT SEN54"/>
    <property type="match status" value="1"/>
</dbReference>
<feature type="region of interest" description="Disordered" evidence="3">
    <location>
        <begin position="487"/>
        <end position="536"/>
    </location>
</feature>
<keyword evidence="2" id="KW-0819">tRNA processing</keyword>
<dbReference type="InterPro" id="IPR024337">
    <property type="entry name" value="tRNA_splic_suSen54"/>
</dbReference>
<keyword evidence="5" id="KW-0255">Endonuclease</keyword>
<dbReference type="InterPro" id="IPR024336">
    <property type="entry name" value="tRNA_splic_suSen54_N"/>
</dbReference>
<feature type="compositionally biased region" description="Gly residues" evidence="3">
    <location>
        <begin position="500"/>
        <end position="515"/>
    </location>
</feature>
<dbReference type="AlphaFoldDB" id="A0AAV9QES1"/>
<feature type="compositionally biased region" description="Pro residues" evidence="3">
    <location>
        <begin position="371"/>
        <end position="381"/>
    </location>
</feature>
<name>A0AAV9QES1_9PEZI</name>
<evidence type="ECO:0000256" key="1">
    <source>
        <dbReference type="ARBA" id="ARBA00005736"/>
    </source>
</evidence>
<evidence type="ECO:0000313" key="6">
    <source>
        <dbReference type="Proteomes" id="UP001345827"/>
    </source>
</evidence>
<dbReference type="EMBL" id="JAXLQG010000005">
    <property type="protein sequence ID" value="KAK5539905.1"/>
    <property type="molecule type" value="Genomic_DNA"/>
</dbReference>
<evidence type="ECO:0000313" key="5">
    <source>
        <dbReference type="EMBL" id="KAK5539905.1"/>
    </source>
</evidence>
<dbReference type="GO" id="GO:0000214">
    <property type="term" value="C:tRNA-intron endonuclease complex"/>
    <property type="evidence" value="ECO:0007669"/>
    <property type="project" value="TreeGrafter"/>
</dbReference>
<dbReference type="Proteomes" id="UP001345827">
    <property type="component" value="Unassembled WGS sequence"/>
</dbReference>
<feature type="compositionally biased region" description="Acidic residues" evidence="3">
    <location>
        <begin position="157"/>
        <end position="173"/>
    </location>
</feature>
<evidence type="ECO:0000256" key="2">
    <source>
        <dbReference type="ARBA" id="ARBA00022694"/>
    </source>
</evidence>
<feature type="region of interest" description="Disordered" evidence="3">
    <location>
        <begin position="346"/>
        <end position="383"/>
    </location>
</feature>
<sequence>MADADEDVIPTTFASGPDDDLEDETQDFRFLAQLTSTSSGQPIVPKRGTKDFEPNPTRSQASALDASRLAMHTALSAVRVHTGKHVVGQYLPDEKDWRWDDNGAGVRHGRCVVVPVFKGTHSKVMGQADRYNRTWFLPEEALFLLDRGTLDIRWPDTEEDDDGQDEADQEQEQEQSIQVEDAPSQELTDQVDSSEDDSSAQQEIGPKIGELPMSLQGAYASFIGKDGLTLERYTVYAGLKRTGYIVQRAPTWHDHDPPQVNGHMHPQMETRAVTSTLSSSTTPASTVPQRSALSNAASLVHRLVSWLFRPNHGEACPALGPLVGPGLYRNYTDIFRALALVQYHDPDPSKTTATPSASTSDIESSSSPQSRPSPNPNPRPPFRVHFHVWKASGQNAYRKTAPPPPDFRIAVIDARTTSVPTLAEIGDLLDSQPDDALPKEKAGSRLETRIKHGRKNVLLAVVDMGVVSYLRLSDACFGAEKLFEEKARAGSKGKRSVRPQGGGGGGGGGRKGQGGRVQMPQNQNQQQQQQQQKSSR</sequence>
<dbReference type="Pfam" id="PF12928">
    <property type="entry name" value="tRNA_int_end_N2"/>
    <property type="match status" value="1"/>
</dbReference>